<dbReference type="PANTHER" id="PTHR45685">
    <property type="entry name" value="HELICASE SRCAP-RELATED"/>
    <property type="match status" value="1"/>
</dbReference>
<keyword evidence="3" id="KW-0347">Helicase</keyword>
<evidence type="ECO:0000256" key="3">
    <source>
        <dbReference type="ARBA" id="ARBA00022806"/>
    </source>
</evidence>
<dbReference type="PANTHER" id="PTHR45685:SF1">
    <property type="entry name" value="HELICASE SRCAP"/>
    <property type="match status" value="1"/>
</dbReference>
<gene>
    <name evidence="7" type="ORF">ODALV1_LOCUS12126</name>
</gene>
<dbReference type="InterPro" id="IPR050520">
    <property type="entry name" value="INO80/SWR1_helicase"/>
</dbReference>
<dbReference type="InterPro" id="IPR000330">
    <property type="entry name" value="SNF2_N"/>
</dbReference>
<comment type="subcellular location">
    <subcellularLocation>
        <location evidence="1">Nucleus</location>
    </subcellularLocation>
</comment>
<keyword evidence="4" id="KW-0067">ATP-binding</keyword>
<keyword evidence="8" id="KW-1185">Reference proteome</keyword>
<dbReference type="Gene3D" id="3.40.50.300">
    <property type="entry name" value="P-loop containing nucleotide triphosphate hydrolases"/>
    <property type="match status" value="1"/>
</dbReference>
<dbReference type="Proteomes" id="UP001642540">
    <property type="component" value="Unassembled WGS sequence"/>
</dbReference>
<dbReference type="InterPro" id="IPR027417">
    <property type="entry name" value="P-loop_NTPase"/>
</dbReference>
<evidence type="ECO:0000256" key="4">
    <source>
        <dbReference type="ARBA" id="ARBA00022840"/>
    </source>
</evidence>
<name>A0ABP1QLT4_9HEXA</name>
<reference evidence="7 8" key="1">
    <citation type="submission" date="2024-08" db="EMBL/GenBank/DDBJ databases">
        <authorList>
            <person name="Cucini C."/>
            <person name="Frati F."/>
        </authorList>
    </citation>
    <scope>NUCLEOTIDE SEQUENCE [LARGE SCALE GENOMIC DNA]</scope>
</reference>
<comment type="caution">
    <text evidence="7">The sequence shown here is derived from an EMBL/GenBank/DDBJ whole genome shotgun (WGS) entry which is preliminary data.</text>
</comment>
<dbReference type="InterPro" id="IPR038718">
    <property type="entry name" value="SNF2-like_sf"/>
</dbReference>
<protein>
    <recommendedName>
        <fullName evidence="6">SNF2 N-terminal domain-containing protein</fullName>
    </recommendedName>
</protein>
<evidence type="ECO:0000256" key="5">
    <source>
        <dbReference type="ARBA" id="ARBA00023125"/>
    </source>
</evidence>
<proteinExistence type="predicted"/>
<accession>A0ABP1QLT4</accession>
<feature type="domain" description="SNF2 N-terminal" evidence="6">
    <location>
        <begin position="113"/>
        <end position="173"/>
    </location>
</feature>
<keyword evidence="3" id="KW-0378">Hydrolase</keyword>
<evidence type="ECO:0000313" key="8">
    <source>
        <dbReference type="Proteomes" id="UP001642540"/>
    </source>
</evidence>
<organism evidence="7 8">
    <name type="scientific">Orchesella dallaii</name>
    <dbReference type="NCBI Taxonomy" id="48710"/>
    <lineage>
        <taxon>Eukaryota</taxon>
        <taxon>Metazoa</taxon>
        <taxon>Ecdysozoa</taxon>
        <taxon>Arthropoda</taxon>
        <taxon>Hexapoda</taxon>
        <taxon>Collembola</taxon>
        <taxon>Entomobryomorpha</taxon>
        <taxon>Entomobryoidea</taxon>
        <taxon>Orchesellidae</taxon>
        <taxon>Orchesellinae</taxon>
        <taxon>Orchesella</taxon>
    </lineage>
</organism>
<keyword evidence="5" id="KW-0238">DNA-binding</keyword>
<dbReference type="Pfam" id="PF00176">
    <property type="entry name" value="SNF2-rel_dom"/>
    <property type="match status" value="1"/>
</dbReference>
<evidence type="ECO:0000256" key="2">
    <source>
        <dbReference type="ARBA" id="ARBA00022741"/>
    </source>
</evidence>
<dbReference type="Gene3D" id="3.40.50.10810">
    <property type="entry name" value="Tandem AAA-ATPase domain"/>
    <property type="match status" value="1"/>
</dbReference>
<evidence type="ECO:0000259" key="6">
    <source>
        <dbReference type="Pfam" id="PF00176"/>
    </source>
</evidence>
<evidence type="ECO:0000256" key="1">
    <source>
        <dbReference type="ARBA" id="ARBA00004123"/>
    </source>
</evidence>
<sequence>MRSINVNINIIYDQFALPQQELSSLLSLLEKFGKNTRILGCHVEALSSNNSKIVHLSSAFETTPNLKALSIYAETFETRMEVSLTHFPQCPISNSSTWRNTGLATGLLGKMSHMEFKDWFSNPMSRMLERSKEYTEDIVRRLYKVLRLFILCRMKSEVEKQLPRKHEHVVMVHCPSARVICTRTSRLEQLSSITNAKYTYDRDEADKVGELNPHFAYNPDDERHYFEMNYDQRTSGEQLPVKRSKRIINLNKIEPPPCPQLQKP</sequence>
<evidence type="ECO:0000313" key="7">
    <source>
        <dbReference type="EMBL" id="CAL8105612.1"/>
    </source>
</evidence>
<dbReference type="EMBL" id="CAXLJM020000036">
    <property type="protein sequence ID" value="CAL8105612.1"/>
    <property type="molecule type" value="Genomic_DNA"/>
</dbReference>
<keyword evidence="2" id="KW-0547">Nucleotide-binding</keyword>